<dbReference type="AlphaFoldDB" id="A0AAU9LVA7"/>
<gene>
    <name evidence="1" type="ORF">LVIROSA_LOCUS4950</name>
</gene>
<keyword evidence="2" id="KW-1185">Reference proteome</keyword>
<organism evidence="1 2">
    <name type="scientific">Lactuca virosa</name>
    <dbReference type="NCBI Taxonomy" id="75947"/>
    <lineage>
        <taxon>Eukaryota</taxon>
        <taxon>Viridiplantae</taxon>
        <taxon>Streptophyta</taxon>
        <taxon>Embryophyta</taxon>
        <taxon>Tracheophyta</taxon>
        <taxon>Spermatophyta</taxon>
        <taxon>Magnoliopsida</taxon>
        <taxon>eudicotyledons</taxon>
        <taxon>Gunneridae</taxon>
        <taxon>Pentapetalae</taxon>
        <taxon>asterids</taxon>
        <taxon>campanulids</taxon>
        <taxon>Asterales</taxon>
        <taxon>Asteraceae</taxon>
        <taxon>Cichorioideae</taxon>
        <taxon>Cichorieae</taxon>
        <taxon>Lactucinae</taxon>
        <taxon>Lactuca</taxon>
    </lineage>
</organism>
<sequence length="111" mass="12665">MFRDWLLSLSSSTITHYNISTYIYLLRVRIISCSHLTVVCLVQESGHYLSLAIPWRYDHPKLLAGTPRNDNIHSVGVRFSCIDKTNDQKQTEVIKVYEESIVLGGILLNGK</sequence>
<name>A0AAU9LVA7_9ASTR</name>
<proteinExistence type="predicted"/>
<protein>
    <submittedName>
        <fullName evidence="1">Uncharacterized protein</fullName>
    </submittedName>
</protein>
<evidence type="ECO:0000313" key="1">
    <source>
        <dbReference type="EMBL" id="CAH1417251.1"/>
    </source>
</evidence>
<evidence type="ECO:0000313" key="2">
    <source>
        <dbReference type="Proteomes" id="UP001157418"/>
    </source>
</evidence>
<accession>A0AAU9LVA7</accession>
<dbReference type="EMBL" id="CAKMRJ010000002">
    <property type="protein sequence ID" value="CAH1417251.1"/>
    <property type="molecule type" value="Genomic_DNA"/>
</dbReference>
<reference evidence="1 2" key="1">
    <citation type="submission" date="2022-01" db="EMBL/GenBank/DDBJ databases">
        <authorList>
            <person name="Xiong W."/>
            <person name="Schranz E."/>
        </authorList>
    </citation>
    <scope>NUCLEOTIDE SEQUENCE [LARGE SCALE GENOMIC DNA]</scope>
</reference>
<comment type="caution">
    <text evidence="1">The sequence shown here is derived from an EMBL/GenBank/DDBJ whole genome shotgun (WGS) entry which is preliminary data.</text>
</comment>
<dbReference type="Proteomes" id="UP001157418">
    <property type="component" value="Unassembled WGS sequence"/>
</dbReference>